<name>A0A1X7D1E7_9BACT</name>
<keyword evidence="2" id="KW-1185">Reference proteome</keyword>
<accession>A0A1X7D1E7</accession>
<organism evidence="1 2">
    <name type="scientific">Desulfovibrio gilichinskyi</name>
    <dbReference type="NCBI Taxonomy" id="1519643"/>
    <lineage>
        <taxon>Bacteria</taxon>
        <taxon>Pseudomonadati</taxon>
        <taxon>Thermodesulfobacteriota</taxon>
        <taxon>Desulfovibrionia</taxon>
        <taxon>Desulfovibrionales</taxon>
        <taxon>Desulfovibrionaceae</taxon>
        <taxon>Desulfovibrio</taxon>
    </lineage>
</organism>
<dbReference type="RefSeq" id="WP_085100653.1">
    <property type="nucleotide sequence ID" value="NZ_FWZU01000002.1"/>
</dbReference>
<proteinExistence type="predicted"/>
<dbReference type="AlphaFoldDB" id="A0A1X7D1E7"/>
<evidence type="ECO:0000313" key="2">
    <source>
        <dbReference type="Proteomes" id="UP000192906"/>
    </source>
</evidence>
<dbReference type="EMBL" id="FWZU01000002">
    <property type="protein sequence ID" value="SMF06904.1"/>
    <property type="molecule type" value="Genomic_DNA"/>
</dbReference>
<gene>
    <name evidence="1" type="ORF">SAMN06295933_1523</name>
</gene>
<dbReference type="Proteomes" id="UP000192906">
    <property type="component" value="Unassembled WGS sequence"/>
</dbReference>
<evidence type="ECO:0000313" key="1">
    <source>
        <dbReference type="EMBL" id="SMF06904.1"/>
    </source>
</evidence>
<dbReference type="OrthoDB" id="5453622at2"/>
<reference evidence="2" key="1">
    <citation type="submission" date="2017-04" db="EMBL/GenBank/DDBJ databases">
        <authorList>
            <person name="Varghese N."/>
            <person name="Submissions S."/>
        </authorList>
    </citation>
    <scope>NUCLEOTIDE SEQUENCE [LARGE SCALE GENOMIC DNA]</scope>
    <source>
        <strain evidence="2">K3S</strain>
    </source>
</reference>
<protein>
    <submittedName>
        <fullName evidence="1">Uncharacterized protein</fullName>
    </submittedName>
</protein>
<sequence>MDDSTAAIEKQLDELRGTEDFIGFCAFDLFLDDDENRRKDGVLKISRHNHTPETGFLKFTFIVDVYGDKLIRKQVSELFASFQDNSVNSEMDPHFMYIRPPEPTTPKDKAWFIGEVFFHFDSAKAVSKENVLKFFIPFLTLRLPVEFSDLEWWDSASDENDIPQKKSAIKTITDFIRSKF</sequence>